<dbReference type="PANTHER" id="PTHR34219:SF1">
    <property type="entry name" value="PEPSY DOMAIN-CONTAINING PROTEIN"/>
    <property type="match status" value="1"/>
</dbReference>
<feature type="region of interest" description="Disordered" evidence="1">
    <location>
        <begin position="285"/>
        <end position="308"/>
    </location>
</feature>
<sequence length="496" mass="53989">MPVPTQFQTPSPAEPLTDPQAAPALDPPSRRRDWWPMLRPLVLRLHFYAGVLVAPFILVASVTGLLYTIAPQVEQIAYRELTQVSPADGRVTLAEQVAAARATHPDGAVLRVDVPEAADRSTRVVFADETVPTDYDMSVFVNPYTGQVEGQVRSYGQWLGFRAWLDDLHRNLHLGVFGRNYSELAASWLWVVALGGLALWVGRRRRERRTRRMLTPDLSTSSGHRLDARGRARAVSWHGAIGVSVLLGALVLSVSGVTWSRYAGANVEELRTALAWMKPLPATSLEGENSAGGHEHHGPRTATSGEDPDALLVDGVGIDGVLATAREEGLGDPLHLTPPTDKDSAWTAAENKRDWPTSYDTVAVDPASGAVVDRVDFADWPLMAKLSTWTIGAHMGILFGIANQIVLAALAIGLIALTLLGYRMWWLRRPRGASRLRFGRPMPRGAWRRLPRTVLAGGVAVTVLVGWFFPLLGISLVAFLLVDLVLGAARRRGPAG</sequence>
<proteinExistence type="predicted"/>
<gene>
    <name evidence="3" type="ORF">BJ988_002273</name>
</gene>
<dbReference type="Pfam" id="PF03929">
    <property type="entry name" value="PepSY_TM"/>
    <property type="match status" value="1"/>
</dbReference>
<dbReference type="InterPro" id="IPR005625">
    <property type="entry name" value="PepSY-ass_TM"/>
</dbReference>
<name>A0A7Z0DLH8_9ACTN</name>
<feature type="transmembrane region" description="Helical" evidence="2">
    <location>
        <begin position="47"/>
        <end position="70"/>
    </location>
</feature>
<feature type="region of interest" description="Disordered" evidence="1">
    <location>
        <begin position="1"/>
        <end position="29"/>
    </location>
</feature>
<keyword evidence="2" id="KW-1133">Transmembrane helix</keyword>
<feature type="transmembrane region" description="Helical" evidence="2">
    <location>
        <begin position="405"/>
        <end position="425"/>
    </location>
</feature>
<reference evidence="3 4" key="1">
    <citation type="submission" date="2020-07" db="EMBL/GenBank/DDBJ databases">
        <title>Sequencing the genomes of 1000 actinobacteria strains.</title>
        <authorList>
            <person name="Klenk H.-P."/>
        </authorList>
    </citation>
    <scope>NUCLEOTIDE SEQUENCE [LARGE SCALE GENOMIC DNA]</scope>
    <source>
        <strain evidence="3 4">DSM 26487</strain>
    </source>
</reference>
<feature type="transmembrane region" description="Helical" evidence="2">
    <location>
        <begin position="235"/>
        <end position="259"/>
    </location>
</feature>
<feature type="compositionally biased region" description="Polar residues" evidence="1">
    <location>
        <begin position="1"/>
        <end position="11"/>
    </location>
</feature>
<keyword evidence="2" id="KW-0472">Membrane</keyword>
<dbReference type="RefSeq" id="WP_179658091.1">
    <property type="nucleotide sequence ID" value="NZ_JACBZR010000001.1"/>
</dbReference>
<organism evidence="3 4">
    <name type="scientific">Nocardioides panzhihuensis</name>
    <dbReference type="NCBI Taxonomy" id="860243"/>
    <lineage>
        <taxon>Bacteria</taxon>
        <taxon>Bacillati</taxon>
        <taxon>Actinomycetota</taxon>
        <taxon>Actinomycetes</taxon>
        <taxon>Propionibacteriales</taxon>
        <taxon>Nocardioidaceae</taxon>
        <taxon>Nocardioides</taxon>
    </lineage>
</organism>
<dbReference type="Proteomes" id="UP000564496">
    <property type="component" value="Unassembled WGS sequence"/>
</dbReference>
<evidence type="ECO:0000313" key="3">
    <source>
        <dbReference type="EMBL" id="NYI77625.1"/>
    </source>
</evidence>
<dbReference type="PANTHER" id="PTHR34219">
    <property type="entry name" value="IRON-REGULATED INNER MEMBRANE PROTEIN-RELATED"/>
    <property type="match status" value="1"/>
</dbReference>
<keyword evidence="4" id="KW-1185">Reference proteome</keyword>
<accession>A0A7Z0DLH8</accession>
<dbReference type="AlphaFoldDB" id="A0A7Z0DLH8"/>
<feature type="transmembrane region" description="Helical" evidence="2">
    <location>
        <begin position="446"/>
        <end position="465"/>
    </location>
</feature>
<protein>
    <submittedName>
        <fullName evidence="3">Putative iron-regulated membrane protein</fullName>
    </submittedName>
</protein>
<evidence type="ECO:0000313" key="4">
    <source>
        <dbReference type="Proteomes" id="UP000564496"/>
    </source>
</evidence>
<evidence type="ECO:0000256" key="2">
    <source>
        <dbReference type="SAM" id="Phobius"/>
    </source>
</evidence>
<feature type="transmembrane region" description="Helical" evidence="2">
    <location>
        <begin position="184"/>
        <end position="202"/>
    </location>
</feature>
<dbReference type="EMBL" id="JACBZR010000001">
    <property type="protein sequence ID" value="NYI77625.1"/>
    <property type="molecule type" value="Genomic_DNA"/>
</dbReference>
<keyword evidence="2" id="KW-0812">Transmembrane</keyword>
<comment type="caution">
    <text evidence="3">The sequence shown here is derived from an EMBL/GenBank/DDBJ whole genome shotgun (WGS) entry which is preliminary data.</text>
</comment>
<evidence type="ECO:0000256" key="1">
    <source>
        <dbReference type="SAM" id="MobiDB-lite"/>
    </source>
</evidence>